<dbReference type="PANTHER" id="PTHR12151:SF25">
    <property type="entry name" value="LINALOOL DEHYDRATASE_ISOMERASE DOMAIN-CONTAINING PROTEIN"/>
    <property type="match status" value="1"/>
</dbReference>
<comment type="caution">
    <text evidence="7">The sequence shown here is derived from an EMBL/GenBank/DDBJ whole genome shotgun (WGS) entry which is preliminary data.</text>
</comment>
<dbReference type="PATRIC" id="fig|1348973.3.peg.25"/>
<dbReference type="CDD" id="cd02968">
    <property type="entry name" value="SCO"/>
    <property type="match status" value="1"/>
</dbReference>
<protein>
    <submittedName>
        <fullName evidence="7">Uncharacterized protein SCO1/SenC/PrrC, involved in biogenesis of respiratory and photosynthetic systems</fullName>
    </submittedName>
</protein>
<keyword evidence="3" id="KW-0479">Metal-binding</keyword>
<dbReference type="GO" id="GO:0046872">
    <property type="term" value="F:metal ion binding"/>
    <property type="evidence" value="ECO:0007669"/>
    <property type="project" value="UniProtKB-KW"/>
</dbReference>
<gene>
    <name evidence="7" type="ORF">M670_00027</name>
</gene>
<feature type="binding site" evidence="3">
    <location>
        <position position="74"/>
    </location>
    <ligand>
        <name>Cu cation</name>
        <dbReference type="ChEBI" id="CHEBI:23378"/>
    </ligand>
</feature>
<evidence type="ECO:0000259" key="6">
    <source>
        <dbReference type="PROSITE" id="PS51352"/>
    </source>
</evidence>
<evidence type="ECO:0000313" key="7">
    <source>
        <dbReference type="EMBL" id="KEF40017.1"/>
    </source>
</evidence>
<keyword evidence="2 3" id="KW-0186">Copper</keyword>
<dbReference type="OrthoDB" id="9811998at2"/>
<dbReference type="SUPFAM" id="SSF52833">
    <property type="entry name" value="Thioredoxin-like"/>
    <property type="match status" value="1"/>
</dbReference>
<dbReference type="PANTHER" id="PTHR12151">
    <property type="entry name" value="ELECTRON TRANSPORT PROTIN SCO1/SENC FAMILY MEMBER"/>
    <property type="match status" value="1"/>
</dbReference>
<evidence type="ECO:0000256" key="1">
    <source>
        <dbReference type="ARBA" id="ARBA00010996"/>
    </source>
</evidence>
<evidence type="ECO:0000256" key="4">
    <source>
        <dbReference type="PIRSR" id="PIRSR603782-2"/>
    </source>
</evidence>
<dbReference type="PROSITE" id="PS51257">
    <property type="entry name" value="PROKAR_LIPOPROTEIN"/>
    <property type="match status" value="1"/>
</dbReference>
<dbReference type="Gene3D" id="3.40.30.10">
    <property type="entry name" value="Glutaredoxin"/>
    <property type="match status" value="1"/>
</dbReference>
<proteinExistence type="inferred from homology"/>
<evidence type="ECO:0000256" key="5">
    <source>
        <dbReference type="SAM" id="SignalP"/>
    </source>
</evidence>
<keyword evidence="5" id="KW-0732">Signal</keyword>
<dbReference type="InterPro" id="IPR013766">
    <property type="entry name" value="Thioredoxin_domain"/>
</dbReference>
<sequence length="196" mass="22011">MNLKKRRIQFGVLLVVLSLVALTACGQPKFEATYDWPMADFSFTNQDNQQLGLSDLKGKVWLANFVFTNCDTVCPPMTANMAKLQKQMADEKINAEIVSFSVDPTRDTPQNLKEFASKFQADHSNWNFLTGYTEEEIKAIAKSSFKTLAEAEPGTDQFIHSTKIFLINQDGIVVKGYNGLEVPYEEIISDLKAITK</sequence>
<dbReference type="EMBL" id="JJRY01000001">
    <property type="protein sequence ID" value="KEF40017.1"/>
    <property type="molecule type" value="Genomic_DNA"/>
</dbReference>
<feature type="signal peptide" evidence="5">
    <location>
        <begin position="1"/>
        <end position="26"/>
    </location>
</feature>
<dbReference type="PROSITE" id="PS51352">
    <property type="entry name" value="THIOREDOXIN_2"/>
    <property type="match status" value="1"/>
</dbReference>
<feature type="chain" id="PRO_5001681058" evidence="5">
    <location>
        <begin position="27"/>
        <end position="196"/>
    </location>
</feature>
<feature type="disulfide bond" description="Redox-active" evidence="4">
    <location>
        <begin position="70"/>
        <end position="74"/>
    </location>
</feature>
<name>A0A072NS15_SCHAZ</name>
<dbReference type="InterPro" id="IPR003782">
    <property type="entry name" value="SCO1/SenC"/>
</dbReference>
<evidence type="ECO:0000256" key="2">
    <source>
        <dbReference type="ARBA" id="ARBA00023008"/>
    </source>
</evidence>
<feature type="binding site" evidence="3">
    <location>
        <position position="160"/>
    </location>
    <ligand>
        <name>Cu cation</name>
        <dbReference type="ChEBI" id="CHEBI:23378"/>
    </ligand>
</feature>
<organism evidence="7 8">
    <name type="scientific">Schinkia azotoformans MEV2011</name>
    <dbReference type="NCBI Taxonomy" id="1348973"/>
    <lineage>
        <taxon>Bacteria</taxon>
        <taxon>Bacillati</taxon>
        <taxon>Bacillota</taxon>
        <taxon>Bacilli</taxon>
        <taxon>Bacillales</taxon>
        <taxon>Bacillaceae</taxon>
        <taxon>Calidifontibacillus/Schinkia group</taxon>
        <taxon>Schinkia</taxon>
    </lineage>
</organism>
<dbReference type="Pfam" id="PF02630">
    <property type="entry name" value="SCO1-SenC"/>
    <property type="match status" value="1"/>
</dbReference>
<dbReference type="RefSeq" id="WP_035192323.1">
    <property type="nucleotide sequence ID" value="NZ_JJRY01000001.1"/>
</dbReference>
<keyword evidence="4" id="KW-1015">Disulfide bond</keyword>
<dbReference type="InterPro" id="IPR036249">
    <property type="entry name" value="Thioredoxin-like_sf"/>
</dbReference>
<feature type="binding site" evidence="3">
    <location>
        <position position="70"/>
    </location>
    <ligand>
        <name>Cu cation</name>
        <dbReference type="ChEBI" id="CHEBI:23378"/>
    </ligand>
</feature>
<dbReference type="Proteomes" id="UP000027936">
    <property type="component" value="Unassembled WGS sequence"/>
</dbReference>
<comment type="similarity">
    <text evidence="1">Belongs to the SCO1/2 family.</text>
</comment>
<evidence type="ECO:0000256" key="3">
    <source>
        <dbReference type="PIRSR" id="PIRSR603782-1"/>
    </source>
</evidence>
<dbReference type="AlphaFoldDB" id="A0A072NS15"/>
<reference evidence="7 8" key="1">
    <citation type="submission" date="2014-04" db="EMBL/GenBank/DDBJ databases">
        <title>Draft genome sequence of Bacillus azotoformans MEV2011, a (co-) denitrifying strain unable to grow in the presence of oxygen.</title>
        <authorList>
            <person name="Nielsen M."/>
            <person name="Schreiber L."/>
            <person name="Finster K."/>
            <person name="Schramm A."/>
        </authorList>
    </citation>
    <scope>NUCLEOTIDE SEQUENCE [LARGE SCALE GENOMIC DNA]</scope>
    <source>
        <strain evidence="7 8">MEV2011</strain>
    </source>
</reference>
<accession>A0A072NS15</accession>
<feature type="domain" description="Thioredoxin" evidence="6">
    <location>
        <begin position="32"/>
        <end position="196"/>
    </location>
</feature>
<evidence type="ECO:0000313" key="8">
    <source>
        <dbReference type="Proteomes" id="UP000027936"/>
    </source>
</evidence>